<dbReference type="OMA" id="QNRFGKF"/>
<dbReference type="HOGENOM" id="CLU_098499_0_0_1"/>
<dbReference type="SUPFAM" id="SSF48371">
    <property type="entry name" value="ARM repeat"/>
    <property type="match status" value="1"/>
</dbReference>
<dbReference type="Proteomes" id="UP000015103">
    <property type="component" value="Unassembled WGS sequence"/>
</dbReference>
<dbReference type="EMBL" id="ACPB03020828">
    <property type="status" value="NOT_ANNOTATED_CDS"/>
    <property type="molecule type" value="Genomic_DNA"/>
</dbReference>
<dbReference type="AlphaFoldDB" id="T1HQW0"/>
<dbReference type="InterPro" id="IPR048413">
    <property type="entry name" value="Htt_C-HEAT_rpt"/>
</dbReference>
<dbReference type="Pfam" id="PF20927">
    <property type="entry name" value="Htt_C-HEAT"/>
    <property type="match status" value="1"/>
</dbReference>
<accession>T1HQW0</accession>
<dbReference type="InParanoid" id="T1HQW0"/>
<sequence>MRQKQENNCDEVSGETEHPTKTMEMMEKATVLFDKIRKGYPIEVEVVCEILPCILSDFFSASDILTKVIGEFLSPNQPHKKDMAGMVFQVFTQACSEHQLPLLQDWVVHSLNNFTQNVPTVSAVWCLCCFFICASDNPWLKAIFPHVQSRIRQCEFEDRELLCIAATSFYNQLNSDQQEIFLQSFEEICGDQKHPFSSPFSEIISCV</sequence>
<dbReference type="EMBL" id="ACPB03020829">
    <property type="status" value="NOT_ANNOTATED_CDS"/>
    <property type="molecule type" value="Genomic_DNA"/>
</dbReference>
<dbReference type="GO" id="GO:0005737">
    <property type="term" value="C:cytoplasm"/>
    <property type="evidence" value="ECO:0007669"/>
    <property type="project" value="InterPro"/>
</dbReference>
<organism evidence="1 2">
    <name type="scientific">Rhodnius prolixus</name>
    <name type="common">Triatomid bug</name>
    <dbReference type="NCBI Taxonomy" id="13249"/>
    <lineage>
        <taxon>Eukaryota</taxon>
        <taxon>Metazoa</taxon>
        <taxon>Ecdysozoa</taxon>
        <taxon>Arthropoda</taxon>
        <taxon>Hexapoda</taxon>
        <taxon>Insecta</taxon>
        <taxon>Pterygota</taxon>
        <taxon>Neoptera</taxon>
        <taxon>Paraneoptera</taxon>
        <taxon>Hemiptera</taxon>
        <taxon>Heteroptera</taxon>
        <taxon>Panheteroptera</taxon>
        <taxon>Cimicomorpha</taxon>
        <taxon>Reduviidae</taxon>
        <taxon>Triatominae</taxon>
        <taxon>Rhodnius</taxon>
    </lineage>
</organism>
<dbReference type="STRING" id="13249.T1HQW0"/>
<dbReference type="PANTHER" id="PTHR10170">
    <property type="entry name" value="HUNTINGTON DISEASE PROTEIN"/>
    <property type="match status" value="1"/>
</dbReference>
<evidence type="ECO:0000313" key="2">
    <source>
        <dbReference type="Proteomes" id="UP000015103"/>
    </source>
</evidence>
<dbReference type="VEuPathDB" id="VectorBase:RPRC006430"/>
<name>T1HQW0_RHOPR</name>
<dbReference type="EnsemblMetazoa" id="RPRC006430-RA">
    <property type="protein sequence ID" value="RPRC006430-PA"/>
    <property type="gene ID" value="RPRC006430"/>
</dbReference>
<dbReference type="InterPro" id="IPR016024">
    <property type="entry name" value="ARM-type_fold"/>
</dbReference>
<proteinExistence type="predicted"/>
<dbReference type="PRINTS" id="PR00375">
    <property type="entry name" value="HUNTINGTIN"/>
</dbReference>
<evidence type="ECO:0000313" key="1">
    <source>
        <dbReference type="EnsemblMetazoa" id="RPRC006430-PA"/>
    </source>
</evidence>
<dbReference type="PANTHER" id="PTHR10170:SF10">
    <property type="entry name" value="HUNTINGTIN"/>
    <property type="match status" value="1"/>
</dbReference>
<dbReference type="InterPro" id="IPR028426">
    <property type="entry name" value="Huntingtin_fam"/>
</dbReference>
<dbReference type="GO" id="GO:0005634">
    <property type="term" value="C:nucleus"/>
    <property type="evidence" value="ECO:0007669"/>
    <property type="project" value="InterPro"/>
</dbReference>
<dbReference type="InterPro" id="IPR000091">
    <property type="entry name" value="Huntingtin"/>
</dbReference>
<reference evidence="1" key="1">
    <citation type="submission" date="2015-05" db="UniProtKB">
        <authorList>
            <consortium name="EnsemblMetazoa"/>
        </authorList>
    </citation>
    <scope>IDENTIFICATION</scope>
</reference>
<protein>
    <submittedName>
        <fullName evidence="1">Uncharacterized protein</fullName>
    </submittedName>
</protein>
<dbReference type="eggNOG" id="ENOG502QR1D">
    <property type="taxonomic scope" value="Eukaryota"/>
</dbReference>
<keyword evidence="2" id="KW-1185">Reference proteome</keyword>